<sequence>MSQGEILKAFATNENKVLIQTPSSGKYSAFSETYIDPILDEQVNRSSYFFSNQRAIEFKEEDAILNSPYSLKSKKVGFPYKDKEPFNVTRIIYRDFQFLNKKNWTSTVYNVLSRIEVFTDINIFSDNPPALLYKSGDSGNHLWLGSSYFFIDKVMNLAGDKPDTKSNFSVAGGLLTNLDELDLFNPFPASRVEIENSKFFINIMNWAIKSCGKSIK</sequence>
<reference evidence="1 2" key="1">
    <citation type="journal article" date="2011" name="Stand. Genomic Sci.">
        <title>Non-contiguous finished genome sequence of Bacteroides coprosuis type strain (PC139).</title>
        <authorList>
            <person name="Land M."/>
            <person name="Held B."/>
            <person name="Gronow S."/>
            <person name="Abt B."/>
            <person name="Lucas S."/>
            <person name="Del Rio T.G."/>
            <person name="Nolan M."/>
            <person name="Tice H."/>
            <person name="Cheng J.F."/>
            <person name="Pitluck S."/>
            <person name="Liolios K."/>
            <person name="Pagani I."/>
            <person name="Ivanova N."/>
            <person name="Mavromatis K."/>
            <person name="Mikhailova N."/>
            <person name="Pati A."/>
            <person name="Tapia R."/>
            <person name="Han C."/>
            <person name="Goodwin L."/>
            <person name="Chen A."/>
            <person name="Palaniappan K."/>
            <person name="Hauser L."/>
            <person name="Brambilla E.M."/>
            <person name="Rohde M."/>
            <person name="Goker M."/>
            <person name="Detter J.C."/>
            <person name="Woyke T."/>
            <person name="Bristow J."/>
            <person name="Eisen J.A."/>
            <person name="Markowitz V."/>
            <person name="Hugenholtz P."/>
            <person name="Kyrpides N.C."/>
            <person name="Klenk H.P."/>
            <person name="Lapidus A."/>
        </authorList>
    </citation>
    <scope>NUCLEOTIDE SEQUENCE [LARGE SCALE GENOMIC DNA]</scope>
    <source>
        <strain evidence="1 2">DSM 18011</strain>
    </source>
</reference>
<dbReference type="EMBL" id="CM001167">
    <property type="protein sequence ID" value="EGJ72124.1"/>
    <property type="molecule type" value="Genomic_DNA"/>
</dbReference>
<gene>
    <name evidence="1" type="ORF">Bcop_1947</name>
</gene>
<dbReference type="Proteomes" id="UP000018439">
    <property type="component" value="Chromosome"/>
</dbReference>
<name>F3ZSH2_9BACE</name>
<dbReference type="STRING" id="679937.Bcop_1947"/>
<proteinExistence type="predicted"/>
<keyword evidence="2" id="KW-1185">Reference proteome</keyword>
<accession>F3ZSH2</accession>
<evidence type="ECO:0000313" key="1">
    <source>
        <dbReference type="EMBL" id="EGJ72124.1"/>
    </source>
</evidence>
<dbReference type="AlphaFoldDB" id="F3ZSH2"/>
<protein>
    <submittedName>
        <fullName evidence="1">Uncharacterized protein</fullName>
    </submittedName>
</protein>
<evidence type="ECO:0000313" key="2">
    <source>
        <dbReference type="Proteomes" id="UP000018439"/>
    </source>
</evidence>
<dbReference type="HOGENOM" id="CLU_1275571_0_0_10"/>
<organism evidence="1 2">
    <name type="scientific">Bacteroides coprosuis DSM 18011</name>
    <dbReference type="NCBI Taxonomy" id="679937"/>
    <lineage>
        <taxon>Bacteria</taxon>
        <taxon>Pseudomonadati</taxon>
        <taxon>Bacteroidota</taxon>
        <taxon>Bacteroidia</taxon>
        <taxon>Bacteroidales</taxon>
        <taxon>Bacteroidaceae</taxon>
        <taxon>Bacteroides</taxon>
    </lineage>
</organism>